<reference evidence="2" key="1">
    <citation type="journal article" date="2022" name="bioRxiv">
        <title>Sequencing and chromosome-scale assembly of the giantPleurodeles waltlgenome.</title>
        <authorList>
            <person name="Brown T."/>
            <person name="Elewa A."/>
            <person name="Iarovenko S."/>
            <person name="Subramanian E."/>
            <person name="Araus A.J."/>
            <person name="Petzold A."/>
            <person name="Susuki M."/>
            <person name="Suzuki K.-i.T."/>
            <person name="Hayashi T."/>
            <person name="Toyoda A."/>
            <person name="Oliveira C."/>
            <person name="Osipova E."/>
            <person name="Leigh N.D."/>
            <person name="Simon A."/>
            <person name="Yun M.H."/>
        </authorList>
    </citation>
    <scope>NUCLEOTIDE SEQUENCE</scope>
    <source>
        <strain evidence="2">20211129_DDA</strain>
        <tissue evidence="2">Liver</tissue>
    </source>
</reference>
<name>A0AAV7UW97_PLEWA</name>
<evidence type="ECO:0000313" key="3">
    <source>
        <dbReference type="Proteomes" id="UP001066276"/>
    </source>
</evidence>
<evidence type="ECO:0000313" key="2">
    <source>
        <dbReference type="EMBL" id="KAJ1192886.1"/>
    </source>
</evidence>
<feature type="compositionally biased region" description="Polar residues" evidence="1">
    <location>
        <begin position="195"/>
        <end position="206"/>
    </location>
</feature>
<dbReference type="AlphaFoldDB" id="A0AAV7UW97"/>
<proteinExistence type="predicted"/>
<protein>
    <submittedName>
        <fullName evidence="2">Uncharacterized protein</fullName>
    </submittedName>
</protein>
<evidence type="ECO:0000256" key="1">
    <source>
        <dbReference type="SAM" id="MobiDB-lite"/>
    </source>
</evidence>
<dbReference type="Proteomes" id="UP001066276">
    <property type="component" value="Chromosome 2_2"/>
</dbReference>
<feature type="region of interest" description="Disordered" evidence="1">
    <location>
        <begin position="66"/>
        <end position="242"/>
    </location>
</feature>
<comment type="caution">
    <text evidence="2">The sequence shown here is derived from an EMBL/GenBank/DDBJ whole genome shotgun (WGS) entry which is preliminary data.</text>
</comment>
<sequence length="242" mass="25845">MVREPGPAAAHAVRCTAHNVSRAPKMSIRPDPASAAACSRFAAYPSSPGIPITRPIRLATLRLRPQPHLGSGAQPQRPLWGRACAPRDPQPTSTTTRPAGLTILNRPGPVGHPVRRGTHLPAPIQEPQGNRPRESRGLRSDLTADQSLHKKTLAPSRRRAAAATPSASPGCPVQAGKCATARPRPHSPMRPRPSATVTGVRSSVASAESPLQRPRHCCLHSAAQPGNHKNNRPDRITVRKRP</sequence>
<dbReference type="EMBL" id="JANPWB010000004">
    <property type="protein sequence ID" value="KAJ1192886.1"/>
    <property type="molecule type" value="Genomic_DNA"/>
</dbReference>
<accession>A0AAV7UW97</accession>
<feature type="compositionally biased region" description="Basic and acidic residues" evidence="1">
    <location>
        <begin position="231"/>
        <end position="242"/>
    </location>
</feature>
<organism evidence="2 3">
    <name type="scientific">Pleurodeles waltl</name>
    <name type="common">Iberian ribbed newt</name>
    <dbReference type="NCBI Taxonomy" id="8319"/>
    <lineage>
        <taxon>Eukaryota</taxon>
        <taxon>Metazoa</taxon>
        <taxon>Chordata</taxon>
        <taxon>Craniata</taxon>
        <taxon>Vertebrata</taxon>
        <taxon>Euteleostomi</taxon>
        <taxon>Amphibia</taxon>
        <taxon>Batrachia</taxon>
        <taxon>Caudata</taxon>
        <taxon>Salamandroidea</taxon>
        <taxon>Salamandridae</taxon>
        <taxon>Pleurodelinae</taxon>
        <taxon>Pleurodeles</taxon>
    </lineage>
</organism>
<gene>
    <name evidence="2" type="ORF">NDU88_002192</name>
</gene>
<keyword evidence="3" id="KW-1185">Reference proteome</keyword>
<feature type="compositionally biased region" description="Basic residues" evidence="1">
    <location>
        <begin position="149"/>
        <end position="160"/>
    </location>
</feature>